<keyword evidence="1" id="KW-0805">Transcription regulation</keyword>
<dbReference type="PROSITE" id="PS51525">
    <property type="entry name" value="NET"/>
    <property type="match status" value="1"/>
</dbReference>
<keyword evidence="2" id="KW-0804">Transcription</keyword>
<reference evidence="5 6" key="1">
    <citation type="journal article" date="2021" name="Commun. Biol.">
        <title>The genome of Shorea leprosula (Dipterocarpaceae) highlights the ecological relevance of drought in aseasonal tropical rainforests.</title>
        <authorList>
            <person name="Ng K.K.S."/>
            <person name="Kobayashi M.J."/>
            <person name="Fawcett J.A."/>
            <person name="Hatakeyama M."/>
            <person name="Paape T."/>
            <person name="Ng C.H."/>
            <person name="Ang C.C."/>
            <person name="Tnah L.H."/>
            <person name="Lee C.T."/>
            <person name="Nishiyama T."/>
            <person name="Sese J."/>
            <person name="O'Brien M.J."/>
            <person name="Copetti D."/>
            <person name="Mohd Noor M.I."/>
            <person name="Ong R.C."/>
            <person name="Putra M."/>
            <person name="Sireger I.Z."/>
            <person name="Indrioko S."/>
            <person name="Kosugi Y."/>
            <person name="Izuno A."/>
            <person name="Isagi Y."/>
            <person name="Lee S.L."/>
            <person name="Shimizu K.K."/>
        </authorList>
    </citation>
    <scope>NUCLEOTIDE SEQUENCE [LARGE SCALE GENOMIC DNA]</scope>
    <source>
        <strain evidence="5">214</strain>
    </source>
</reference>
<dbReference type="Proteomes" id="UP001054252">
    <property type="component" value="Unassembled WGS sequence"/>
</dbReference>
<feature type="region of interest" description="Disordered" evidence="3">
    <location>
        <begin position="1"/>
        <end position="20"/>
    </location>
</feature>
<protein>
    <recommendedName>
        <fullName evidence="4">NET domain-containing protein</fullName>
    </recommendedName>
</protein>
<keyword evidence="6" id="KW-1185">Reference proteome</keyword>
<evidence type="ECO:0000259" key="4">
    <source>
        <dbReference type="PROSITE" id="PS51525"/>
    </source>
</evidence>
<name>A0AAV5LIF3_9ROSI</name>
<organism evidence="5 6">
    <name type="scientific">Rubroshorea leprosula</name>
    <dbReference type="NCBI Taxonomy" id="152421"/>
    <lineage>
        <taxon>Eukaryota</taxon>
        <taxon>Viridiplantae</taxon>
        <taxon>Streptophyta</taxon>
        <taxon>Embryophyta</taxon>
        <taxon>Tracheophyta</taxon>
        <taxon>Spermatophyta</taxon>
        <taxon>Magnoliopsida</taxon>
        <taxon>eudicotyledons</taxon>
        <taxon>Gunneridae</taxon>
        <taxon>Pentapetalae</taxon>
        <taxon>rosids</taxon>
        <taxon>malvids</taxon>
        <taxon>Malvales</taxon>
        <taxon>Dipterocarpaceae</taxon>
        <taxon>Rubroshorea</taxon>
    </lineage>
</organism>
<feature type="compositionally biased region" description="Basic and acidic residues" evidence="3">
    <location>
        <begin position="51"/>
        <end position="69"/>
    </location>
</feature>
<dbReference type="PANTHER" id="PTHR45926">
    <property type="entry name" value="OSJNBA0053K19.4 PROTEIN"/>
    <property type="match status" value="1"/>
</dbReference>
<dbReference type="Gene3D" id="1.20.1270.220">
    <property type="match status" value="1"/>
</dbReference>
<feature type="domain" description="NET" evidence="4">
    <location>
        <begin position="209"/>
        <end position="290"/>
    </location>
</feature>
<evidence type="ECO:0000313" key="6">
    <source>
        <dbReference type="Proteomes" id="UP001054252"/>
    </source>
</evidence>
<feature type="compositionally biased region" description="Basic and acidic residues" evidence="3">
    <location>
        <begin position="7"/>
        <end position="19"/>
    </location>
</feature>
<feature type="compositionally biased region" description="Polar residues" evidence="3">
    <location>
        <begin position="127"/>
        <end position="136"/>
    </location>
</feature>
<dbReference type="EMBL" id="BPVZ01000121">
    <property type="protein sequence ID" value="GKV37163.1"/>
    <property type="molecule type" value="Genomic_DNA"/>
</dbReference>
<comment type="caution">
    <text evidence="5">The sequence shown here is derived from an EMBL/GenBank/DDBJ whole genome shotgun (WGS) entry which is preliminary data.</text>
</comment>
<dbReference type="Pfam" id="PF17035">
    <property type="entry name" value="BET"/>
    <property type="match status" value="1"/>
</dbReference>
<dbReference type="InterPro" id="IPR027353">
    <property type="entry name" value="NET_dom"/>
</dbReference>
<evidence type="ECO:0000313" key="5">
    <source>
        <dbReference type="EMBL" id="GKV37163.1"/>
    </source>
</evidence>
<dbReference type="InterPro" id="IPR038336">
    <property type="entry name" value="NET_sf"/>
</dbReference>
<accession>A0AAV5LIF3</accession>
<sequence length="290" mass="32970">MSGAPRDLNDSAEQNRDGPDYFSYYTHEIARLFSENEDIMVVPQTSNTPELSERKCRETNEKERIDSTHNADGPSFSNSIGASVSDFMKERLKALLMQSVNDLSREVDEIVDPVLAMHQLKCQIQSKNHSQDSAVASNGDAGQVKPKKLKMSPSSLSAGVTANSRKEEDNDLQFLLQSDGQLVEQTLKKYSDELSNTLGHMEQRLEDLLDTLVAKCRPMTPAEKRHLQKLIQKLPQENIDRIVEIICHKKPADKKYQDEIFVNLELEENATLWRLYFYVQAVENAKELAR</sequence>
<feature type="region of interest" description="Disordered" evidence="3">
    <location>
        <begin position="127"/>
        <end position="164"/>
    </location>
</feature>
<evidence type="ECO:0000256" key="3">
    <source>
        <dbReference type="SAM" id="MobiDB-lite"/>
    </source>
</evidence>
<dbReference type="AlphaFoldDB" id="A0AAV5LIF3"/>
<proteinExistence type="predicted"/>
<gene>
    <name evidence="5" type="ORF">SLEP1_g45222</name>
</gene>
<evidence type="ECO:0000256" key="2">
    <source>
        <dbReference type="ARBA" id="ARBA00023163"/>
    </source>
</evidence>
<feature type="region of interest" description="Disordered" evidence="3">
    <location>
        <begin position="45"/>
        <end position="77"/>
    </location>
</feature>
<evidence type="ECO:0000256" key="1">
    <source>
        <dbReference type="ARBA" id="ARBA00023015"/>
    </source>
</evidence>